<dbReference type="AlphaFoldDB" id="A0A2H9T6V6"/>
<name>A0A2H9T6V6_9ZZZZ</name>
<proteinExistence type="predicted"/>
<reference evidence="1" key="1">
    <citation type="journal article" date="2017" name="Appl. Environ. Microbiol.">
        <title>Molecular characterization of an Endozoicomonas-like organism causing infection in king scallop Pecten maximus L.</title>
        <authorList>
            <person name="Cano I."/>
            <person name="van Aerle R."/>
            <person name="Ross S."/>
            <person name="Verner-Jeffreys D.W."/>
            <person name="Paley R.K."/>
            <person name="Rimmer G."/>
            <person name="Ryder D."/>
            <person name="Hooper P."/>
            <person name="Stone D."/>
            <person name="Feist S.W."/>
        </authorList>
    </citation>
    <scope>NUCLEOTIDE SEQUENCE</scope>
</reference>
<protein>
    <submittedName>
        <fullName evidence="1">Uncharacterized protein</fullName>
    </submittedName>
</protein>
<comment type="caution">
    <text evidence="1">The sequence shown here is derived from an EMBL/GenBank/DDBJ whole genome shotgun (WGS) entry which is preliminary data.</text>
</comment>
<accession>A0A2H9T6V6</accession>
<gene>
    <name evidence="1" type="ORF">CI610_02063</name>
</gene>
<organism evidence="1">
    <name type="scientific">invertebrate metagenome</name>
    <dbReference type="NCBI Taxonomy" id="1711999"/>
    <lineage>
        <taxon>unclassified sequences</taxon>
        <taxon>metagenomes</taxon>
        <taxon>organismal metagenomes</taxon>
    </lineage>
</organism>
<sequence length="50" mass="5794">MLKHSLMLDLSVSNSSSFILPSKNDERYPSFMAFSRFLVSFLDRVMDFSV</sequence>
<dbReference type="EMBL" id="NSIT01000110">
    <property type="protein sequence ID" value="PJE78967.1"/>
    <property type="molecule type" value="Genomic_DNA"/>
</dbReference>
<evidence type="ECO:0000313" key="1">
    <source>
        <dbReference type="EMBL" id="PJE78967.1"/>
    </source>
</evidence>